<dbReference type="EMBL" id="LGTQ01000015">
    <property type="protein sequence ID" value="KPM46752.1"/>
    <property type="molecule type" value="Genomic_DNA"/>
</dbReference>
<accession>A0A0P7BI51</accession>
<evidence type="ECO:0000256" key="1">
    <source>
        <dbReference type="SAM" id="SignalP"/>
    </source>
</evidence>
<organism evidence="2 3">
    <name type="scientific">Jiulongibacter sediminis</name>
    <dbReference type="NCBI Taxonomy" id="1605367"/>
    <lineage>
        <taxon>Bacteria</taxon>
        <taxon>Pseudomonadati</taxon>
        <taxon>Bacteroidota</taxon>
        <taxon>Cytophagia</taxon>
        <taxon>Cytophagales</taxon>
        <taxon>Leadbetterellaceae</taxon>
        <taxon>Jiulongibacter</taxon>
    </lineage>
</organism>
<sequence length="152" mass="16213">MIFKTFVLSSIALLGCLLDSNAQDELPLEKNAVSFQIMGGTALAGFVYERSVTEHLSVEAGAGWISGMAGLKYFPFKMKTKKLLPSIGVQASASPLYSDCELCFGGDGLLLYLPVGLSYFGQKGLNLGIDGGYATVFEGGFLYGSLKIGKRF</sequence>
<protein>
    <recommendedName>
        <fullName evidence="4">Outer membrane protein beta-barrel domain-containing protein</fullName>
    </recommendedName>
</protein>
<dbReference type="OrthoDB" id="1441440at2"/>
<evidence type="ECO:0000313" key="3">
    <source>
        <dbReference type="Proteomes" id="UP000050454"/>
    </source>
</evidence>
<feature type="chain" id="PRO_5006135841" description="Outer membrane protein beta-barrel domain-containing protein" evidence="1">
    <location>
        <begin position="23"/>
        <end position="152"/>
    </location>
</feature>
<comment type="caution">
    <text evidence="2">The sequence shown here is derived from an EMBL/GenBank/DDBJ whole genome shotgun (WGS) entry which is preliminary data.</text>
</comment>
<dbReference type="AlphaFoldDB" id="A0A0P7BI51"/>
<name>A0A0P7BI51_9BACT</name>
<proteinExistence type="predicted"/>
<dbReference type="RefSeq" id="WP_055151616.1">
    <property type="nucleotide sequence ID" value="NZ_JXSZ01000015.1"/>
</dbReference>
<reference evidence="2 3" key="1">
    <citation type="submission" date="2015-07" db="EMBL/GenBank/DDBJ databases">
        <title>The draft genome sequence of Leadbetterella sp. JN14-9.</title>
        <authorList>
            <person name="Liu Y."/>
            <person name="Du J."/>
            <person name="Shao Z."/>
        </authorList>
    </citation>
    <scope>NUCLEOTIDE SEQUENCE [LARGE SCALE GENOMIC DNA]</scope>
    <source>
        <strain evidence="2 3">JN14-9</strain>
    </source>
</reference>
<evidence type="ECO:0000313" key="2">
    <source>
        <dbReference type="EMBL" id="KPM46752.1"/>
    </source>
</evidence>
<keyword evidence="1" id="KW-0732">Signal</keyword>
<dbReference type="PROSITE" id="PS51257">
    <property type="entry name" value="PROKAR_LIPOPROTEIN"/>
    <property type="match status" value="1"/>
</dbReference>
<dbReference type="Proteomes" id="UP000050454">
    <property type="component" value="Unassembled WGS sequence"/>
</dbReference>
<gene>
    <name evidence="2" type="ORF">AFM12_18500</name>
</gene>
<dbReference type="STRING" id="1605367.AFM12_18500"/>
<evidence type="ECO:0008006" key="4">
    <source>
        <dbReference type="Google" id="ProtNLM"/>
    </source>
</evidence>
<keyword evidence="3" id="KW-1185">Reference proteome</keyword>
<feature type="signal peptide" evidence="1">
    <location>
        <begin position="1"/>
        <end position="22"/>
    </location>
</feature>